<keyword evidence="1 7" id="KW-0853">WD repeat</keyword>
<dbReference type="SMART" id="SM00320">
    <property type="entry name" value="WD40"/>
    <property type="match status" value="5"/>
</dbReference>
<evidence type="ECO:0000256" key="4">
    <source>
        <dbReference type="ARBA" id="ARBA00022771"/>
    </source>
</evidence>
<evidence type="ECO:0000256" key="3">
    <source>
        <dbReference type="ARBA" id="ARBA00022737"/>
    </source>
</evidence>
<keyword evidence="2" id="KW-0479">Metal-binding</keyword>
<dbReference type="Pfam" id="PF00400">
    <property type="entry name" value="WD40"/>
    <property type="match status" value="3"/>
</dbReference>
<dbReference type="FunFam" id="3.30.40.10:FF:000105">
    <property type="entry name" value="WD repeat and FYVE domain-containing protein 2"/>
    <property type="match status" value="1"/>
</dbReference>
<dbReference type="PANTHER" id="PTHR46189:SF1">
    <property type="entry name" value="LD41958P"/>
    <property type="match status" value="1"/>
</dbReference>
<dbReference type="Pfam" id="PF01363">
    <property type="entry name" value="FYVE"/>
    <property type="match status" value="1"/>
</dbReference>
<dbReference type="Proteomes" id="UP001201812">
    <property type="component" value="Unassembled WGS sequence"/>
</dbReference>
<gene>
    <name evidence="9" type="ORF">DdX_16995</name>
</gene>
<proteinExistence type="predicted"/>
<dbReference type="Gene3D" id="3.30.40.10">
    <property type="entry name" value="Zinc/RING finger domain, C3HC4 (zinc finger)"/>
    <property type="match status" value="1"/>
</dbReference>
<dbReference type="PANTHER" id="PTHR46189">
    <property type="entry name" value="LD41958P"/>
    <property type="match status" value="1"/>
</dbReference>
<evidence type="ECO:0000256" key="2">
    <source>
        <dbReference type="ARBA" id="ARBA00022723"/>
    </source>
</evidence>
<dbReference type="InterPro" id="IPR015943">
    <property type="entry name" value="WD40/YVTN_repeat-like_dom_sf"/>
</dbReference>
<dbReference type="PROSITE" id="PS50178">
    <property type="entry name" value="ZF_FYVE"/>
    <property type="match status" value="1"/>
</dbReference>
<dbReference type="InterPro" id="IPR013083">
    <property type="entry name" value="Znf_RING/FYVE/PHD"/>
</dbReference>
<dbReference type="PROSITE" id="PS00678">
    <property type="entry name" value="WD_REPEATS_1"/>
    <property type="match status" value="2"/>
</dbReference>
<dbReference type="InterPro" id="IPR017455">
    <property type="entry name" value="Znf_FYVE-rel"/>
</dbReference>
<dbReference type="AlphaFoldDB" id="A0AAD4QZD9"/>
<dbReference type="InterPro" id="IPR000306">
    <property type="entry name" value="Znf_FYVE"/>
</dbReference>
<dbReference type="InterPro" id="IPR019775">
    <property type="entry name" value="WD40_repeat_CS"/>
</dbReference>
<dbReference type="InterPro" id="IPR011011">
    <property type="entry name" value="Znf_FYVE_PHD"/>
</dbReference>
<dbReference type="GO" id="GO:0005769">
    <property type="term" value="C:early endosome"/>
    <property type="evidence" value="ECO:0007669"/>
    <property type="project" value="TreeGrafter"/>
</dbReference>
<dbReference type="PROSITE" id="PS50294">
    <property type="entry name" value="WD_REPEATS_REGION"/>
    <property type="match status" value="1"/>
</dbReference>
<keyword evidence="5" id="KW-0862">Zinc</keyword>
<dbReference type="PROSITE" id="PS50082">
    <property type="entry name" value="WD_REPEATS_2"/>
    <property type="match status" value="2"/>
</dbReference>
<evidence type="ECO:0000259" key="8">
    <source>
        <dbReference type="PROSITE" id="PS50178"/>
    </source>
</evidence>
<evidence type="ECO:0000313" key="10">
    <source>
        <dbReference type="Proteomes" id="UP001201812"/>
    </source>
</evidence>
<evidence type="ECO:0000256" key="7">
    <source>
        <dbReference type="PROSITE-ProRule" id="PRU00221"/>
    </source>
</evidence>
<dbReference type="InterPro" id="IPR001680">
    <property type="entry name" value="WD40_rpt"/>
</dbReference>
<dbReference type="InterPro" id="IPR042234">
    <property type="entry name" value="WDFY1/WDFY2"/>
</dbReference>
<evidence type="ECO:0000256" key="6">
    <source>
        <dbReference type="PROSITE-ProRule" id="PRU00091"/>
    </source>
</evidence>
<keyword evidence="3" id="KW-0677">Repeat</keyword>
<comment type="caution">
    <text evidence="9">The sequence shown here is derived from an EMBL/GenBank/DDBJ whole genome shotgun (WGS) entry which is preliminary data.</text>
</comment>
<evidence type="ECO:0000256" key="5">
    <source>
        <dbReference type="ARBA" id="ARBA00022833"/>
    </source>
</evidence>
<dbReference type="EMBL" id="JAKKPZ010000161">
    <property type="protein sequence ID" value="KAI1699962.1"/>
    <property type="molecule type" value="Genomic_DNA"/>
</dbReference>
<dbReference type="InterPro" id="IPR036322">
    <property type="entry name" value="WD40_repeat_dom_sf"/>
</dbReference>
<dbReference type="Gene3D" id="2.130.10.10">
    <property type="entry name" value="YVTN repeat-like/Quinoprotein amine dehydrogenase"/>
    <property type="match status" value="2"/>
</dbReference>
<dbReference type="SUPFAM" id="SSF50978">
    <property type="entry name" value="WD40 repeat-like"/>
    <property type="match status" value="1"/>
</dbReference>
<protein>
    <submittedName>
        <fullName evidence="9">FYVE zinc finger domain-containing protein</fullName>
    </submittedName>
</protein>
<accession>A0AAD4QZD9</accession>
<feature type="repeat" description="WD" evidence="7">
    <location>
        <begin position="205"/>
        <end position="238"/>
    </location>
</feature>
<feature type="repeat" description="WD" evidence="7">
    <location>
        <begin position="248"/>
        <end position="289"/>
    </location>
</feature>
<dbReference type="SMART" id="SM00064">
    <property type="entry name" value="FYVE"/>
    <property type="match status" value="1"/>
</dbReference>
<organism evidence="9 10">
    <name type="scientific">Ditylenchus destructor</name>
    <dbReference type="NCBI Taxonomy" id="166010"/>
    <lineage>
        <taxon>Eukaryota</taxon>
        <taxon>Metazoa</taxon>
        <taxon>Ecdysozoa</taxon>
        <taxon>Nematoda</taxon>
        <taxon>Chromadorea</taxon>
        <taxon>Rhabditida</taxon>
        <taxon>Tylenchina</taxon>
        <taxon>Tylenchomorpha</taxon>
        <taxon>Sphaerularioidea</taxon>
        <taxon>Anguinidae</taxon>
        <taxon>Anguininae</taxon>
        <taxon>Ditylenchus</taxon>
    </lineage>
</organism>
<evidence type="ECO:0000256" key="1">
    <source>
        <dbReference type="ARBA" id="ARBA00022574"/>
    </source>
</evidence>
<reference evidence="9" key="1">
    <citation type="submission" date="2022-01" db="EMBL/GenBank/DDBJ databases">
        <title>Genome Sequence Resource for Two Populations of Ditylenchus destructor, the Migratory Endoparasitic Phytonematode.</title>
        <authorList>
            <person name="Zhang H."/>
            <person name="Lin R."/>
            <person name="Xie B."/>
        </authorList>
    </citation>
    <scope>NUCLEOTIDE SEQUENCE</scope>
    <source>
        <strain evidence="9">BazhouSP</strain>
    </source>
</reference>
<keyword evidence="10" id="KW-1185">Reference proteome</keyword>
<evidence type="ECO:0000313" key="9">
    <source>
        <dbReference type="EMBL" id="KAI1699962.1"/>
    </source>
</evidence>
<name>A0AAD4QZD9_9BILA</name>
<sequence>MAAVINPRPAASTSSLGSDAKPELIQKVEGQLGRITGIHLLSKQDEEGFLTINEDRTLRVLLKRESGQFWPSIIQDLPNVPTKLFCDEDHLCVYVGLVNGMVLEYSMEADLNSLSVKRQWNVHTGVVTGLVYSPVLRQVFSCSKDKTLVWHSSETAQKLGSYPVTSPCTTMQFDDGSKFIFLGDYSGNIYILRLVGNTVQLVSKLSAHTGAITDLAWDASKQWLFSSSTDSLVIMWDIGGKRGQCYEFNGHSAKLTRLALAKDSRRLFSVDETGHLMCWDLKANRIMAPAWRDSDKCELCDAPFFWNLKVMWDRKIVGVRRHHCRTCGQSVCSNCSDHFTVFPAMGFEKQARICSTCHSKMEKYPEQFDLTPLAVSSELRQGVVEMQLQESNTRLITVGYDRIIMLWNVAKML</sequence>
<keyword evidence="4 6" id="KW-0863">Zinc-finger</keyword>
<dbReference type="GO" id="GO:0008270">
    <property type="term" value="F:zinc ion binding"/>
    <property type="evidence" value="ECO:0007669"/>
    <property type="project" value="UniProtKB-KW"/>
</dbReference>
<dbReference type="SUPFAM" id="SSF57903">
    <property type="entry name" value="FYVE/PHD zinc finger"/>
    <property type="match status" value="1"/>
</dbReference>
<feature type="domain" description="FYVE-type" evidence="8">
    <location>
        <begin position="291"/>
        <end position="362"/>
    </location>
</feature>